<dbReference type="PANTHER" id="PTHR24320:SF148">
    <property type="entry name" value="NAD(P)-BINDING ROSSMANN-FOLD SUPERFAMILY PROTEIN"/>
    <property type="match status" value="1"/>
</dbReference>
<evidence type="ECO:0000313" key="5">
    <source>
        <dbReference type="Proteomes" id="UP001162031"/>
    </source>
</evidence>
<sequence>MSAVRSRDVTPAAGHWDVAHMPSQQHKVAIVTGANSGIGYETALALARNGASVVLACRNAERGRQAETALRAALATAPDAGRVEFSPLDLSDLRSVKAFAAAFTRRYARLDLLVNNAGIMGGAFQRSADGVERQFATNHLGHFALTAHLLPLLKQSAPSRVVTVSSVLHRSAASWNEDAIVVTTEDACQEMATYGVTKLCNVLFTKELARRLAAQGVTGVTAVACHPGVTASSLVTVAAKSSSSWFWWLVFQVTDWCPRQSCAMGALPTLLAATAPGVKGGDFYGPKHLKMFGDPVREVPSRLSESTSGAAKLWALSERLANVSFDGHK</sequence>
<comment type="similarity">
    <text evidence="1 3">Belongs to the short-chain dehydrogenases/reductases (SDR) family.</text>
</comment>
<dbReference type="GO" id="GO:0016491">
    <property type="term" value="F:oxidoreductase activity"/>
    <property type="evidence" value="ECO:0007669"/>
    <property type="project" value="UniProtKB-KW"/>
</dbReference>
<protein>
    <submittedName>
        <fullName evidence="4">Uncharacterized protein</fullName>
    </submittedName>
</protein>
<dbReference type="InterPro" id="IPR002347">
    <property type="entry name" value="SDR_fam"/>
</dbReference>
<dbReference type="Proteomes" id="UP001162031">
    <property type="component" value="Unassembled WGS sequence"/>
</dbReference>
<dbReference type="AlphaFoldDB" id="A0AAV0TPZ7"/>
<dbReference type="Pfam" id="PF00106">
    <property type="entry name" value="adh_short"/>
    <property type="match status" value="1"/>
</dbReference>
<dbReference type="PRINTS" id="PR00080">
    <property type="entry name" value="SDRFAMILY"/>
</dbReference>
<proteinExistence type="inferred from homology"/>
<name>A0AAV0TPZ7_HYABA</name>
<dbReference type="Gene3D" id="3.40.50.720">
    <property type="entry name" value="NAD(P)-binding Rossmann-like Domain"/>
    <property type="match status" value="1"/>
</dbReference>
<keyword evidence="5" id="KW-1185">Reference proteome</keyword>
<dbReference type="CDD" id="cd05327">
    <property type="entry name" value="retinol-DH_like_SDR_c_like"/>
    <property type="match status" value="1"/>
</dbReference>
<reference evidence="4" key="1">
    <citation type="submission" date="2022-12" db="EMBL/GenBank/DDBJ databases">
        <authorList>
            <person name="Webb A."/>
        </authorList>
    </citation>
    <scope>NUCLEOTIDE SEQUENCE</scope>
    <source>
        <strain evidence="4">Hp1</strain>
    </source>
</reference>
<accession>A0AAV0TPZ7</accession>
<organism evidence="4 5">
    <name type="scientific">Hyaloperonospora brassicae</name>
    <name type="common">Brassica downy mildew</name>
    <name type="synonym">Peronospora brassicae</name>
    <dbReference type="NCBI Taxonomy" id="162125"/>
    <lineage>
        <taxon>Eukaryota</taxon>
        <taxon>Sar</taxon>
        <taxon>Stramenopiles</taxon>
        <taxon>Oomycota</taxon>
        <taxon>Peronosporomycetes</taxon>
        <taxon>Peronosporales</taxon>
        <taxon>Peronosporaceae</taxon>
        <taxon>Hyaloperonospora</taxon>
    </lineage>
</organism>
<dbReference type="InterPro" id="IPR036291">
    <property type="entry name" value="NAD(P)-bd_dom_sf"/>
</dbReference>
<gene>
    <name evidence="4" type="ORF">HBR001_LOCUS3331</name>
</gene>
<evidence type="ECO:0000313" key="4">
    <source>
        <dbReference type="EMBL" id="CAI5724319.1"/>
    </source>
</evidence>
<dbReference type="PRINTS" id="PR00081">
    <property type="entry name" value="GDHRDH"/>
</dbReference>
<comment type="caution">
    <text evidence="4">The sequence shown here is derived from an EMBL/GenBank/DDBJ whole genome shotgun (WGS) entry which is preliminary data.</text>
</comment>
<evidence type="ECO:0000256" key="2">
    <source>
        <dbReference type="ARBA" id="ARBA00023002"/>
    </source>
</evidence>
<evidence type="ECO:0000256" key="1">
    <source>
        <dbReference type="ARBA" id="ARBA00006484"/>
    </source>
</evidence>
<dbReference type="PANTHER" id="PTHR24320">
    <property type="entry name" value="RETINOL DEHYDROGENASE"/>
    <property type="match status" value="1"/>
</dbReference>
<keyword evidence="2" id="KW-0560">Oxidoreductase</keyword>
<dbReference type="SUPFAM" id="SSF51735">
    <property type="entry name" value="NAD(P)-binding Rossmann-fold domains"/>
    <property type="match status" value="1"/>
</dbReference>
<dbReference type="NCBIfam" id="NF004846">
    <property type="entry name" value="PRK06197.1"/>
    <property type="match status" value="1"/>
</dbReference>
<dbReference type="EMBL" id="CANTFL010000552">
    <property type="protein sequence ID" value="CAI5724319.1"/>
    <property type="molecule type" value="Genomic_DNA"/>
</dbReference>
<evidence type="ECO:0000256" key="3">
    <source>
        <dbReference type="RuleBase" id="RU000363"/>
    </source>
</evidence>